<dbReference type="EMBL" id="RSEB01000001">
    <property type="protein sequence ID" value="RRS01379.1"/>
    <property type="molecule type" value="Genomic_DNA"/>
</dbReference>
<organism evidence="2 3">
    <name type="scientific">Glycomyces terrestris</name>
    <dbReference type="NCBI Taxonomy" id="2493553"/>
    <lineage>
        <taxon>Bacteria</taxon>
        <taxon>Bacillati</taxon>
        <taxon>Actinomycetota</taxon>
        <taxon>Actinomycetes</taxon>
        <taxon>Glycomycetales</taxon>
        <taxon>Glycomycetaceae</taxon>
        <taxon>Glycomyces</taxon>
    </lineage>
</organism>
<dbReference type="Proteomes" id="UP000277256">
    <property type="component" value="Unassembled WGS sequence"/>
</dbReference>
<evidence type="ECO:0000313" key="3">
    <source>
        <dbReference type="Proteomes" id="UP000277256"/>
    </source>
</evidence>
<name>A0A426V397_9ACTN</name>
<evidence type="ECO:0000313" key="2">
    <source>
        <dbReference type="EMBL" id="RRS01379.1"/>
    </source>
</evidence>
<reference evidence="2 3" key="1">
    <citation type="submission" date="2018-12" db="EMBL/GenBank/DDBJ databases">
        <title>Glycomyces sp. YIM 121974 draft genome.</title>
        <authorList>
            <person name="Li Q."/>
        </authorList>
    </citation>
    <scope>NUCLEOTIDE SEQUENCE [LARGE SCALE GENOMIC DNA]</scope>
    <source>
        <strain evidence="2 3">YIM 121974</strain>
    </source>
</reference>
<protein>
    <submittedName>
        <fullName evidence="2">Uncharacterized protein</fullName>
    </submittedName>
</protein>
<accession>A0A426V397</accession>
<dbReference type="OrthoDB" id="4002101at2"/>
<dbReference type="RefSeq" id="WP_125245857.1">
    <property type="nucleotide sequence ID" value="NZ_RSEB01000001.1"/>
</dbReference>
<feature type="region of interest" description="Disordered" evidence="1">
    <location>
        <begin position="98"/>
        <end position="119"/>
    </location>
</feature>
<sequence>MSLLSDLIAELSSLIERSRESSARVTGAGNQLEQVFTAVKESTTGSNSAAAADGLGHLRHALQKIDEAHGLLSAGAERFQEYISVLRGGSGPGAVVAPRARPPLGTGAARSESKVRGPARTTILPPTPGRHRLTRIGRKSLAKGENTVILPHVDVEGDLEAIRTGRAPFDAATGRYAVNGRTWAVKGNGRAFPVSGPGLVELTRPQFKALMSLNDAQEPIGVWPKNYLRDQNISAADWDRAAEVYRYHPRHNQGGP</sequence>
<comment type="caution">
    <text evidence="2">The sequence shown here is derived from an EMBL/GenBank/DDBJ whole genome shotgun (WGS) entry which is preliminary data.</text>
</comment>
<dbReference type="AlphaFoldDB" id="A0A426V397"/>
<proteinExistence type="predicted"/>
<keyword evidence="3" id="KW-1185">Reference proteome</keyword>
<gene>
    <name evidence="2" type="ORF">EIW28_00970</name>
</gene>
<evidence type="ECO:0000256" key="1">
    <source>
        <dbReference type="SAM" id="MobiDB-lite"/>
    </source>
</evidence>